<evidence type="ECO:0000256" key="1">
    <source>
        <dbReference type="ARBA" id="ARBA00001933"/>
    </source>
</evidence>
<evidence type="ECO:0000259" key="3">
    <source>
        <dbReference type="Pfam" id="PF00155"/>
    </source>
</evidence>
<accession>F8ACR9</accession>
<dbReference type="HOGENOM" id="CLU_017584_3_2_0"/>
<dbReference type="EMBL" id="CP002683">
    <property type="protein sequence ID" value="AEH44710.1"/>
    <property type="molecule type" value="Genomic_DNA"/>
</dbReference>
<evidence type="ECO:0000256" key="2">
    <source>
        <dbReference type="ARBA" id="ARBA00022898"/>
    </source>
</evidence>
<feature type="domain" description="Aminotransferase class I/classII large" evidence="3">
    <location>
        <begin position="49"/>
        <end position="347"/>
    </location>
</feature>
<dbReference type="InterPro" id="IPR015424">
    <property type="entry name" value="PyrdxlP-dep_Trfase"/>
</dbReference>
<dbReference type="InParanoid" id="F8ACR9"/>
<comment type="cofactor">
    <cofactor evidence="1">
        <name>pyridoxal 5'-phosphate</name>
        <dbReference type="ChEBI" id="CHEBI:597326"/>
    </cofactor>
</comment>
<dbReference type="PANTHER" id="PTHR42885:SF1">
    <property type="entry name" value="THREONINE-PHOSPHATE DECARBOXYLASE"/>
    <property type="match status" value="1"/>
</dbReference>
<dbReference type="Gene3D" id="3.40.640.10">
    <property type="entry name" value="Type I PLP-dependent aspartate aminotransferase-like (Major domain)"/>
    <property type="match status" value="1"/>
</dbReference>
<dbReference type="Pfam" id="PF00155">
    <property type="entry name" value="Aminotran_1_2"/>
    <property type="match status" value="1"/>
</dbReference>
<dbReference type="STRING" id="667014.Thein_0833"/>
<dbReference type="CDD" id="cd00609">
    <property type="entry name" value="AAT_like"/>
    <property type="match status" value="1"/>
</dbReference>
<evidence type="ECO:0000313" key="5">
    <source>
        <dbReference type="Proteomes" id="UP000006793"/>
    </source>
</evidence>
<dbReference type="GO" id="GO:0008483">
    <property type="term" value="F:transaminase activity"/>
    <property type="evidence" value="ECO:0007669"/>
    <property type="project" value="UniProtKB-KW"/>
</dbReference>
<dbReference type="GO" id="GO:0030170">
    <property type="term" value="F:pyridoxal phosphate binding"/>
    <property type="evidence" value="ECO:0007669"/>
    <property type="project" value="InterPro"/>
</dbReference>
<proteinExistence type="predicted"/>
<reference evidence="5" key="1">
    <citation type="submission" date="2011-04" db="EMBL/GenBank/DDBJ databases">
        <title>The complete genome of Thermodesulfatator indicus DSM 15286.</title>
        <authorList>
            <person name="Lucas S."/>
            <person name="Copeland A."/>
            <person name="Lapidus A."/>
            <person name="Bruce D."/>
            <person name="Goodwin L."/>
            <person name="Pitluck S."/>
            <person name="Peters L."/>
            <person name="Kyrpides N."/>
            <person name="Mavromatis K."/>
            <person name="Pagani I."/>
            <person name="Ivanova N."/>
            <person name="Saunders L."/>
            <person name="Detter J.C."/>
            <person name="Tapia R."/>
            <person name="Han C."/>
            <person name="Land M."/>
            <person name="Hauser L."/>
            <person name="Markowitz V."/>
            <person name="Cheng J.-F."/>
            <person name="Hugenholtz P."/>
            <person name="Woyke T."/>
            <person name="Wu D."/>
            <person name="Spring S."/>
            <person name="Schroeder M."/>
            <person name="Brambilla E."/>
            <person name="Klenk H.-P."/>
            <person name="Eisen J.A."/>
        </authorList>
    </citation>
    <scope>NUCLEOTIDE SEQUENCE [LARGE SCALE GENOMIC DNA]</scope>
    <source>
        <strain evidence="5">DSM 15286 / JCM 11887 / CIR29812</strain>
    </source>
</reference>
<dbReference type="InterPro" id="IPR015421">
    <property type="entry name" value="PyrdxlP-dep_Trfase_major"/>
</dbReference>
<keyword evidence="2" id="KW-0663">Pyridoxal phosphate</keyword>
<dbReference type="RefSeq" id="WP_013907454.1">
    <property type="nucleotide sequence ID" value="NC_015681.1"/>
</dbReference>
<dbReference type="OrthoDB" id="9813612at2"/>
<dbReference type="Proteomes" id="UP000006793">
    <property type="component" value="Chromosome"/>
</dbReference>
<evidence type="ECO:0000313" key="4">
    <source>
        <dbReference type="EMBL" id="AEH44710.1"/>
    </source>
</evidence>
<protein>
    <submittedName>
        <fullName evidence="4">Aminotransferase class I and II</fullName>
    </submittedName>
</protein>
<name>F8ACR9_THEID</name>
<keyword evidence="4" id="KW-0808">Transferase</keyword>
<organism evidence="4 5">
    <name type="scientific">Thermodesulfatator indicus (strain DSM 15286 / JCM 11887 / CIR29812)</name>
    <dbReference type="NCBI Taxonomy" id="667014"/>
    <lineage>
        <taxon>Bacteria</taxon>
        <taxon>Pseudomonadati</taxon>
        <taxon>Thermodesulfobacteriota</taxon>
        <taxon>Thermodesulfobacteria</taxon>
        <taxon>Thermodesulfobacteriales</taxon>
        <taxon>Thermodesulfatatoraceae</taxon>
        <taxon>Thermodesulfatator</taxon>
    </lineage>
</organism>
<dbReference type="AlphaFoldDB" id="F8ACR9"/>
<dbReference type="eggNOG" id="COG0079">
    <property type="taxonomic scope" value="Bacteria"/>
</dbReference>
<dbReference type="KEGG" id="tid:Thein_0833"/>
<dbReference type="InterPro" id="IPR015422">
    <property type="entry name" value="PyrdxlP-dep_Trfase_small"/>
</dbReference>
<reference evidence="4 5" key="2">
    <citation type="journal article" date="2012" name="Stand. Genomic Sci.">
        <title>Complete genome sequence of the thermophilic sulfate-reducing ocean bacterium Thermodesulfatator indicus type strain (CIR29812(T)).</title>
        <authorList>
            <person name="Anderson I."/>
            <person name="Saunders E."/>
            <person name="Lapidus A."/>
            <person name="Nolan M."/>
            <person name="Lucas S."/>
            <person name="Tice H."/>
            <person name="Del Rio T.G."/>
            <person name="Cheng J.F."/>
            <person name="Han C."/>
            <person name="Tapia R."/>
            <person name="Goodwin L.A."/>
            <person name="Pitluck S."/>
            <person name="Liolios K."/>
            <person name="Mavromatis K."/>
            <person name="Pagani I."/>
            <person name="Ivanova N."/>
            <person name="Mikhailova N."/>
            <person name="Pati A."/>
            <person name="Chen A."/>
            <person name="Palaniappan K."/>
            <person name="Land M."/>
            <person name="Hauser L."/>
            <person name="Jeffries C.D."/>
            <person name="Chang Y.J."/>
            <person name="Brambilla E.M."/>
            <person name="Rohde M."/>
            <person name="Spring S."/>
            <person name="Goker M."/>
            <person name="Detter J.C."/>
            <person name="Woyke T."/>
            <person name="Bristow J."/>
            <person name="Eisen J.A."/>
            <person name="Markowitz V."/>
            <person name="Hugenholtz P."/>
            <person name="Kyrpides N.C."/>
            <person name="Klenk H.P."/>
        </authorList>
    </citation>
    <scope>NUCLEOTIDE SEQUENCE [LARGE SCALE GENOMIC DNA]</scope>
    <source>
        <strain evidence="5">DSM 15286 / JCM 11887 / CIR29812</strain>
    </source>
</reference>
<keyword evidence="5" id="KW-1185">Reference proteome</keyword>
<dbReference type="Gene3D" id="3.90.1150.10">
    <property type="entry name" value="Aspartate Aminotransferase, domain 1"/>
    <property type="match status" value="1"/>
</dbReference>
<gene>
    <name evidence="4" type="ordered locus">Thein_0833</name>
</gene>
<dbReference type="SUPFAM" id="SSF53383">
    <property type="entry name" value="PLP-dependent transferases"/>
    <property type="match status" value="1"/>
</dbReference>
<dbReference type="InterPro" id="IPR004839">
    <property type="entry name" value="Aminotransferase_I/II_large"/>
</dbReference>
<dbReference type="PaxDb" id="667014-Thein_0833"/>
<dbReference type="PANTHER" id="PTHR42885">
    <property type="entry name" value="HISTIDINOL-PHOSPHATE AMINOTRANSFERASE-RELATED"/>
    <property type="match status" value="1"/>
</dbReference>
<keyword evidence="4" id="KW-0032">Aminotransferase</keyword>
<sequence length="355" mass="40647">MLRGHGGEVYYLAKHLGISPEDISDHSSNVSPLPPPQGLYEHLKKHLPEIERLPEADSESLREAMGIHFGLEPELIIPASGTSEWIFNIPKLLKPKKVIILGPTYSDYADAAKLAGLDKKFVLAREEENFRPPLEELEKIIGPKDLVFICNPNNPTGTLVPQEALKRLVLKYPETFFVIDESYIDFVADESSLVPYIKNLPNCLILRSFSKIYRIPGLRLGFLVISPPLKDVFWQALLPWAVNRLAQVAGVWLIGQKNYVKQVKLFIVQEKKNFLKTLNDMNLPIKVYESSLHFFLLKLMKHNSQKVWHSLLKKYYILIRNASNFYGLKGPFLRLALRETEKNQKLLLALRDVLK</sequence>